<keyword evidence="3" id="KW-0808">Transferase</keyword>
<dbReference type="SUPFAM" id="SSF53756">
    <property type="entry name" value="UDP-Glycosyltransferase/glycogen phosphorylase"/>
    <property type="match status" value="1"/>
</dbReference>
<reference evidence="6" key="1">
    <citation type="submission" date="2022-11" db="UniProtKB">
        <authorList>
            <consortium name="EnsemblMetazoa"/>
        </authorList>
    </citation>
    <scope>IDENTIFICATION</scope>
</reference>
<feature type="transmembrane region" description="Helical" evidence="4">
    <location>
        <begin position="517"/>
        <end position="540"/>
    </location>
</feature>
<dbReference type="GeneID" id="119723563"/>
<evidence type="ECO:0008006" key="8">
    <source>
        <dbReference type="Google" id="ProtNLM"/>
    </source>
</evidence>
<evidence type="ECO:0000313" key="7">
    <source>
        <dbReference type="Proteomes" id="UP000887568"/>
    </source>
</evidence>
<dbReference type="EnsemblMetazoa" id="XM_038194284.1">
    <property type="protein sequence ID" value="XP_038050212.1"/>
    <property type="gene ID" value="LOC119723563"/>
</dbReference>
<evidence type="ECO:0000256" key="3">
    <source>
        <dbReference type="ARBA" id="ARBA00022679"/>
    </source>
</evidence>
<keyword evidence="5" id="KW-0732">Signal</keyword>
<sequence>MASRLSTVLMFALVAQLSVLPALTSSKGSNALDSKKYKFLYFASILGGSHYVVMCRSGRALVQQGHRVVSLVGSSNSNRSWQRDADVFSFVVFNSTYTKQNRTDVMDNVSKVILQGHHSDFFGPFLNSANLSGRLSAMDMWLQECDDLLGDSITMERLRKEKFDMLVTDDTAACGPLLAQALDIPFVHNSVFFAIPSKHGHWTGLPIEPSYIPARSTGFTNKMTFPQRVKNVLAHYFYGVVLFRLGMCNFDGYDKLKVKYNIKPEMSTLESYKQALLYFLHGSFAFEFARPMQPNTILVLHHPGVHSNQTLEDDVAQFLDTAPSGVVMFSMGSFVTMMELEQAQMFADAFAMLPHRVLWQSGADFAGLRLGNNTMVAKWLPLTHVMEHPNVRLYVCQGAGLALNEALWAGLPIVGLPLMEDQMDNLVRVEAKGVGLKVDIATMTPRTLSQSIGRVMTDPKFSENARRISDIMRDLETSASPVDTMARWILHLARFGGDHLRPAVQDLNFVQRNLLDVYLFLVVALALVTWINVTVFCFCLRCMCPKGWNKNHLKKE</sequence>
<dbReference type="AlphaFoldDB" id="A0A913ZEJ4"/>
<accession>A0A913ZEJ4</accession>
<dbReference type="RefSeq" id="XP_038050212.1">
    <property type="nucleotide sequence ID" value="XM_038194284.1"/>
</dbReference>
<evidence type="ECO:0000313" key="6">
    <source>
        <dbReference type="EnsemblMetazoa" id="XP_038050212.1"/>
    </source>
</evidence>
<keyword evidence="2" id="KW-0328">Glycosyltransferase</keyword>
<feature type="signal peptide" evidence="5">
    <location>
        <begin position="1"/>
        <end position="26"/>
    </location>
</feature>
<keyword evidence="4" id="KW-0812">Transmembrane</keyword>
<protein>
    <recommendedName>
        <fullName evidence="8">Glucuronosyltransferase</fullName>
    </recommendedName>
</protein>
<dbReference type="FunFam" id="3.40.50.2000:FF:000021">
    <property type="entry name" value="UDP-glucuronosyltransferase"/>
    <property type="match status" value="1"/>
</dbReference>
<keyword evidence="4" id="KW-0472">Membrane</keyword>
<dbReference type="Gene3D" id="3.40.50.2000">
    <property type="entry name" value="Glycogen Phosphorylase B"/>
    <property type="match status" value="2"/>
</dbReference>
<evidence type="ECO:0000256" key="4">
    <source>
        <dbReference type="SAM" id="Phobius"/>
    </source>
</evidence>
<dbReference type="GO" id="GO:0008194">
    <property type="term" value="F:UDP-glycosyltransferase activity"/>
    <property type="evidence" value="ECO:0007669"/>
    <property type="project" value="InterPro"/>
</dbReference>
<dbReference type="Proteomes" id="UP000887568">
    <property type="component" value="Unplaced"/>
</dbReference>
<dbReference type="InterPro" id="IPR050271">
    <property type="entry name" value="UDP-glycosyltransferase"/>
</dbReference>
<dbReference type="Pfam" id="PF00201">
    <property type="entry name" value="UDPGT"/>
    <property type="match status" value="1"/>
</dbReference>
<feature type="chain" id="PRO_5037644276" description="Glucuronosyltransferase" evidence="5">
    <location>
        <begin position="27"/>
        <end position="556"/>
    </location>
</feature>
<dbReference type="OrthoDB" id="5835829at2759"/>
<dbReference type="PANTHER" id="PTHR48043">
    <property type="entry name" value="EG:EG0003.4 PROTEIN-RELATED"/>
    <property type="match status" value="1"/>
</dbReference>
<dbReference type="PANTHER" id="PTHR48043:SF145">
    <property type="entry name" value="FI06409P-RELATED"/>
    <property type="match status" value="1"/>
</dbReference>
<comment type="similarity">
    <text evidence="1">Belongs to the UDP-glycosyltransferase family.</text>
</comment>
<evidence type="ECO:0000256" key="1">
    <source>
        <dbReference type="ARBA" id="ARBA00009995"/>
    </source>
</evidence>
<evidence type="ECO:0000256" key="2">
    <source>
        <dbReference type="ARBA" id="ARBA00022676"/>
    </source>
</evidence>
<organism evidence="6 7">
    <name type="scientific">Patiria miniata</name>
    <name type="common">Bat star</name>
    <name type="synonym">Asterina miniata</name>
    <dbReference type="NCBI Taxonomy" id="46514"/>
    <lineage>
        <taxon>Eukaryota</taxon>
        <taxon>Metazoa</taxon>
        <taxon>Echinodermata</taxon>
        <taxon>Eleutherozoa</taxon>
        <taxon>Asterozoa</taxon>
        <taxon>Asteroidea</taxon>
        <taxon>Valvatacea</taxon>
        <taxon>Valvatida</taxon>
        <taxon>Asterinidae</taxon>
        <taxon>Patiria</taxon>
    </lineage>
</organism>
<dbReference type="OMA" id="PLMEDQM"/>
<proteinExistence type="inferred from homology"/>
<evidence type="ECO:0000256" key="5">
    <source>
        <dbReference type="SAM" id="SignalP"/>
    </source>
</evidence>
<keyword evidence="7" id="KW-1185">Reference proteome</keyword>
<keyword evidence="4" id="KW-1133">Transmembrane helix</keyword>
<dbReference type="InterPro" id="IPR002213">
    <property type="entry name" value="UDP_glucos_trans"/>
</dbReference>
<dbReference type="CDD" id="cd03784">
    <property type="entry name" value="GT1_Gtf-like"/>
    <property type="match status" value="1"/>
</dbReference>
<name>A0A913ZEJ4_PATMI</name>